<feature type="region of interest" description="Disordered" evidence="1">
    <location>
        <begin position="1"/>
        <end position="46"/>
    </location>
</feature>
<dbReference type="EMBL" id="CAAALY010017132">
    <property type="protein sequence ID" value="VEL13236.1"/>
    <property type="molecule type" value="Genomic_DNA"/>
</dbReference>
<comment type="caution">
    <text evidence="2">The sequence shown here is derived from an EMBL/GenBank/DDBJ whole genome shotgun (WGS) entry which is preliminary data.</text>
</comment>
<feature type="region of interest" description="Disordered" evidence="1">
    <location>
        <begin position="61"/>
        <end position="93"/>
    </location>
</feature>
<evidence type="ECO:0000256" key="1">
    <source>
        <dbReference type="SAM" id="MobiDB-lite"/>
    </source>
</evidence>
<name>A0A448WJE6_9PLAT</name>
<dbReference type="AlphaFoldDB" id="A0A448WJE6"/>
<gene>
    <name evidence="2" type="ORF">PXEA_LOCUS6676</name>
</gene>
<organism evidence="2 3">
    <name type="scientific">Protopolystoma xenopodis</name>
    <dbReference type="NCBI Taxonomy" id="117903"/>
    <lineage>
        <taxon>Eukaryota</taxon>
        <taxon>Metazoa</taxon>
        <taxon>Spiralia</taxon>
        <taxon>Lophotrochozoa</taxon>
        <taxon>Platyhelminthes</taxon>
        <taxon>Monogenea</taxon>
        <taxon>Polyopisthocotylea</taxon>
        <taxon>Polystomatidea</taxon>
        <taxon>Polystomatidae</taxon>
        <taxon>Protopolystoma</taxon>
    </lineage>
</organism>
<dbReference type="Proteomes" id="UP000784294">
    <property type="component" value="Unassembled WGS sequence"/>
</dbReference>
<feature type="compositionally biased region" description="Polar residues" evidence="1">
    <location>
        <begin position="1"/>
        <end position="23"/>
    </location>
</feature>
<sequence>MDDSSSIESLSAIPYSSSDSSCLSVEHEPSRRLDPPASPLTPVSRGLLASEPSCEALSAHGRLDSFSPLPSHRVSVLTPSGSPGSSAEAVGDTGQQRIAIRLPNEMPLGPVSWTDTECVCTCPL</sequence>
<evidence type="ECO:0000313" key="3">
    <source>
        <dbReference type="Proteomes" id="UP000784294"/>
    </source>
</evidence>
<reference evidence="2" key="1">
    <citation type="submission" date="2018-11" db="EMBL/GenBank/DDBJ databases">
        <authorList>
            <consortium name="Pathogen Informatics"/>
        </authorList>
    </citation>
    <scope>NUCLEOTIDE SEQUENCE</scope>
</reference>
<proteinExistence type="predicted"/>
<evidence type="ECO:0000313" key="2">
    <source>
        <dbReference type="EMBL" id="VEL13236.1"/>
    </source>
</evidence>
<accession>A0A448WJE6</accession>
<protein>
    <submittedName>
        <fullName evidence="2">Uncharacterized protein</fullName>
    </submittedName>
</protein>
<feature type="compositionally biased region" description="Basic and acidic residues" evidence="1">
    <location>
        <begin position="25"/>
        <end position="34"/>
    </location>
</feature>
<keyword evidence="3" id="KW-1185">Reference proteome</keyword>